<dbReference type="Proteomes" id="UP000198881">
    <property type="component" value="Unassembled WGS sequence"/>
</dbReference>
<comment type="similarity">
    <text evidence="1">Belongs to the short-chain dehydrogenases/reductases (SDR) family.</text>
</comment>
<name>A0A1I7MDJ8_9MICC</name>
<dbReference type="PANTHER" id="PTHR42760">
    <property type="entry name" value="SHORT-CHAIN DEHYDROGENASES/REDUCTASES FAMILY MEMBER"/>
    <property type="match status" value="1"/>
</dbReference>
<evidence type="ECO:0000256" key="2">
    <source>
        <dbReference type="ARBA" id="ARBA00023002"/>
    </source>
</evidence>
<dbReference type="SUPFAM" id="SSF51735">
    <property type="entry name" value="NAD(P)-binding Rossmann-fold domains"/>
    <property type="match status" value="1"/>
</dbReference>
<dbReference type="FunFam" id="3.40.50.720:FF:000084">
    <property type="entry name" value="Short-chain dehydrogenase reductase"/>
    <property type="match status" value="1"/>
</dbReference>
<accession>A0A1I7MDJ8</accession>
<keyword evidence="2" id="KW-0560">Oxidoreductase</keyword>
<evidence type="ECO:0000256" key="1">
    <source>
        <dbReference type="ARBA" id="ARBA00006484"/>
    </source>
</evidence>
<dbReference type="PRINTS" id="PR00081">
    <property type="entry name" value="GDHRDH"/>
</dbReference>
<keyword evidence="4" id="KW-1185">Reference proteome</keyword>
<organism evidence="3 4">
    <name type="scientific">Micrococcus terreus</name>
    <dbReference type="NCBI Taxonomy" id="574650"/>
    <lineage>
        <taxon>Bacteria</taxon>
        <taxon>Bacillati</taxon>
        <taxon>Actinomycetota</taxon>
        <taxon>Actinomycetes</taxon>
        <taxon>Micrococcales</taxon>
        <taxon>Micrococcaceae</taxon>
        <taxon>Micrococcus</taxon>
    </lineage>
</organism>
<dbReference type="AlphaFoldDB" id="A0A1I7MDJ8"/>
<dbReference type="STRING" id="574650.SAMN04487966_10126"/>
<evidence type="ECO:0000313" key="4">
    <source>
        <dbReference type="Proteomes" id="UP000198881"/>
    </source>
</evidence>
<dbReference type="Gene3D" id="3.40.50.720">
    <property type="entry name" value="NAD(P)-binding Rossmann-like Domain"/>
    <property type="match status" value="1"/>
</dbReference>
<dbReference type="PANTHER" id="PTHR42760:SF133">
    <property type="entry name" value="3-OXOACYL-[ACYL-CARRIER-PROTEIN] REDUCTASE"/>
    <property type="match status" value="1"/>
</dbReference>
<sequence>MVADVQDELGEAVVREITEAGGQAFYHHLDVSDEQAWTDAVAKAVEVMGGIDFLANNAGIGDNEPLDVTSKETYDRVIAITQTSVFLGTKAAEAELKKSQGSVVNTSSIFCIAGGFGTSPAYAFAKGAVRTFSKNNALGFAPAGVRVNSIHPGFIDTPILGETDRQMLADAAPLKRVGQPEEVAAALLFLASDDASFITGAEFVVDGGFLAQ</sequence>
<gene>
    <name evidence="3" type="ORF">SAMN04487966_10126</name>
</gene>
<dbReference type="EMBL" id="FPCG01000001">
    <property type="protein sequence ID" value="SFV20013.1"/>
    <property type="molecule type" value="Genomic_DNA"/>
</dbReference>
<dbReference type="InterPro" id="IPR002347">
    <property type="entry name" value="SDR_fam"/>
</dbReference>
<dbReference type="InterPro" id="IPR036291">
    <property type="entry name" value="NAD(P)-bd_dom_sf"/>
</dbReference>
<reference evidence="3 4" key="1">
    <citation type="submission" date="2016-10" db="EMBL/GenBank/DDBJ databases">
        <authorList>
            <person name="de Groot N.N."/>
        </authorList>
    </citation>
    <scope>NUCLEOTIDE SEQUENCE [LARGE SCALE GENOMIC DNA]</scope>
    <source>
        <strain evidence="3 4">CGMCC 1.7054</strain>
    </source>
</reference>
<evidence type="ECO:0000313" key="3">
    <source>
        <dbReference type="EMBL" id="SFV20013.1"/>
    </source>
</evidence>
<protein>
    <submittedName>
        <fullName evidence="3">NAD(P)-dependent dehydrogenase, short-chain alcohol dehydrogenase family</fullName>
    </submittedName>
</protein>
<dbReference type="Pfam" id="PF13561">
    <property type="entry name" value="adh_short_C2"/>
    <property type="match status" value="1"/>
</dbReference>
<dbReference type="PRINTS" id="PR00080">
    <property type="entry name" value="SDRFAMILY"/>
</dbReference>
<proteinExistence type="inferred from homology"/>
<dbReference type="GO" id="GO:0016616">
    <property type="term" value="F:oxidoreductase activity, acting on the CH-OH group of donors, NAD or NADP as acceptor"/>
    <property type="evidence" value="ECO:0007669"/>
    <property type="project" value="TreeGrafter"/>
</dbReference>